<dbReference type="SUPFAM" id="SSF53187">
    <property type="entry name" value="Zn-dependent exopeptidases"/>
    <property type="match status" value="1"/>
</dbReference>
<keyword evidence="3" id="KW-0645">Protease</keyword>
<evidence type="ECO:0000313" key="9">
    <source>
        <dbReference type="EMBL" id="MDJ1499016.1"/>
    </source>
</evidence>
<evidence type="ECO:0000256" key="6">
    <source>
        <dbReference type="ARBA" id="ARBA00023049"/>
    </source>
</evidence>
<comment type="caution">
    <text evidence="7">Lacks conserved residue(s) required for the propagation of feature annotation.</text>
</comment>
<dbReference type="GO" id="GO:0006508">
    <property type="term" value="P:proteolysis"/>
    <property type="evidence" value="ECO:0007669"/>
    <property type="project" value="UniProtKB-KW"/>
</dbReference>
<dbReference type="GO" id="GO:0008270">
    <property type="term" value="F:zinc ion binding"/>
    <property type="evidence" value="ECO:0007669"/>
    <property type="project" value="InterPro"/>
</dbReference>
<dbReference type="AlphaFoldDB" id="A0AAE3QVX2"/>
<dbReference type="Gene3D" id="3.40.630.10">
    <property type="entry name" value="Zn peptidases"/>
    <property type="match status" value="1"/>
</dbReference>
<proteinExistence type="inferred from homology"/>
<evidence type="ECO:0000259" key="8">
    <source>
        <dbReference type="PROSITE" id="PS52035"/>
    </source>
</evidence>
<dbReference type="PANTHER" id="PTHR11705">
    <property type="entry name" value="PROTEASE FAMILY M14 CARBOXYPEPTIDASE A,B"/>
    <property type="match status" value="1"/>
</dbReference>
<evidence type="ECO:0000256" key="5">
    <source>
        <dbReference type="ARBA" id="ARBA00022833"/>
    </source>
</evidence>
<protein>
    <submittedName>
        <fullName evidence="9">M14 family metallopeptidase</fullName>
    </submittedName>
</protein>
<dbReference type="GO" id="GO:0004181">
    <property type="term" value="F:metallocarboxypeptidase activity"/>
    <property type="evidence" value="ECO:0007669"/>
    <property type="project" value="InterPro"/>
</dbReference>
<gene>
    <name evidence="9" type="ORF">QNI22_00090</name>
</gene>
<dbReference type="InterPro" id="IPR000834">
    <property type="entry name" value="Peptidase_M14"/>
</dbReference>
<dbReference type="PROSITE" id="PS52035">
    <property type="entry name" value="PEPTIDASE_M14"/>
    <property type="match status" value="1"/>
</dbReference>
<dbReference type="GO" id="GO:0005615">
    <property type="term" value="C:extracellular space"/>
    <property type="evidence" value="ECO:0007669"/>
    <property type="project" value="TreeGrafter"/>
</dbReference>
<dbReference type="PANTHER" id="PTHR11705:SF143">
    <property type="entry name" value="SLL0236 PROTEIN"/>
    <property type="match status" value="1"/>
</dbReference>
<evidence type="ECO:0000256" key="7">
    <source>
        <dbReference type="PROSITE-ProRule" id="PRU01379"/>
    </source>
</evidence>
<evidence type="ECO:0000256" key="3">
    <source>
        <dbReference type="ARBA" id="ARBA00022670"/>
    </source>
</evidence>
<dbReference type="Proteomes" id="UP001232063">
    <property type="component" value="Unassembled WGS sequence"/>
</dbReference>
<reference evidence="9" key="1">
    <citation type="submission" date="2023-05" db="EMBL/GenBank/DDBJ databases">
        <authorList>
            <person name="Zhang X."/>
        </authorList>
    </citation>
    <scope>NUCLEOTIDE SEQUENCE</scope>
    <source>
        <strain evidence="9">BD1B2-1</strain>
    </source>
</reference>
<dbReference type="Pfam" id="PF00246">
    <property type="entry name" value="Peptidase_M14"/>
    <property type="match status" value="1"/>
</dbReference>
<name>A0AAE3QVX2_9BACT</name>
<evidence type="ECO:0000256" key="1">
    <source>
        <dbReference type="ARBA" id="ARBA00001947"/>
    </source>
</evidence>
<keyword evidence="10" id="KW-1185">Reference proteome</keyword>
<organism evidence="9 10">
    <name type="scientific">Xanthocytophaga agilis</name>
    <dbReference type="NCBI Taxonomy" id="3048010"/>
    <lineage>
        <taxon>Bacteria</taxon>
        <taxon>Pseudomonadati</taxon>
        <taxon>Bacteroidota</taxon>
        <taxon>Cytophagia</taxon>
        <taxon>Cytophagales</taxon>
        <taxon>Rhodocytophagaceae</taxon>
        <taxon>Xanthocytophaga</taxon>
    </lineage>
</organism>
<dbReference type="SUPFAM" id="SSF52317">
    <property type="entry name" value="Class I glutamine amidotransferase-like"/>
    <property type="match status" value="1"/>
</dbReference>
<dbReference type="CDD" id="cd06238">
    <property type="entry name" value="M14-like"/>
    <property type="match status" value="1"/>
</dbReference>
<evidence type="ECO:0000313" key="10">
    <source>
        <dbReference type="Proteomes" id="UP001232063"/>
    </source>
</evidence>
<comment type="similarity">
    <text evidence="2 7">Belongs to the peptidase M14 family.</text>
</comment>
<keyword evidence="6" id="KW-0482">Metalloprotease</keyword>
<feature type="domain" description="Peptidase M14" evidence="8">
    <location>
        <begin position="67"/>
        <end position="396"/>
    </location>
</feature>
<evidence type="ECO:0000256" key="4">
    <source>
        <dbReference type="ARBA" id="ARBA00022801"/>
    </source>
</evidence>
<keyword evidence="4" id="KW-0378">Hydrolase</keyword>
<comment type="caution">
    <text evidence="9">The sequence shown here is derived from an EMBL/GenBank/DDBJ whole genome shotgun (WGS) entry which is preliminary data.</text>
</comment>
<dbReference type="SMART" id="SM00631">
    <property type="entry name" value="Zn_pept"/>
    <property type="match status" value="1"/>
</dbReference>
<keyword evidence="5" id="KW-0862">Zinc</keyword>
<evidence type="ECO:0000256" key="2">
    <source>
        <dbReference type="ARBA" id="ARBA00005988"/>
    </source>
</evidence>
<dbReference type="InterPro" id="IPR029062">
    <property type="entry name" value="Class_I_gatase-like"/>
</dbReference>
<sequence length="877" mass="99311">MKKRDYPLYSQNNILHLWENTYLCVVKNKLCGFFFFQLCVILLSFHPTTAQNVPTPEKFLGYKLGDQFTPHDRLVRYFETIASQATDRCKLVPYGQTYEGRPLMVMVVATPENINRLEEIRTNNLKITGLVSGTPSSVQPAIVWLSYNVHGNEAVSSEAVMQVLYDLVNPANAEMQGWLKNMVVLLDPCLNPDGHERYVQWYKQVANFPYQPLPFSREHQEPWPGGRFNHYLFDLNRDWAWQTQQETQQRVALYNQWMPHLHADFHEMGPESPYYFAPSAKPYHEALTPWQRQFQQHIGEANRKYFDKNYWLYFTREKYDLLYPSFGDTWPSFNGAIGMTYEQGGSGRAGLGYLTSEGDTLTLTKRIAHHVAASYASIEAVASRGDQVLKEFKTYFDQSRNNPQGAYKGYLIKAKGDESKAQSIAQLLDRNGIRYGYANKEGSVKGFNYATGKSEAAKIEENDLVISAYQPKSVMLRALFDPKPMLEDSLTYDLTSWAIPYAFGVKAYGLPDAIASGNTSDKPKSPTSAQSPVVVKPYAYLVEWKDLRDVQFLSALLKKKIKIRNSEVAFEMNGKTFAPGTLLITRTGNEALGEAFDTFITDQAKLAGIIPMPVSTGFVDKGFDFGSDYNHFIKAPRIGLVTGSGISTDGFSSTWHFFEQQIHYPISVIDVSRLSSVPLQQLDILILPSGSYSGIWNERMINKLKEWIQDGGKVIAIENAAEVLGEKADFEWKKKDEGKPAPKKVNSPADTLKIYGHRDREYIAEDIQGSVYQVTLDNTHPLAFGYDKNIAILFRNNSPYELMKKGWNVGYLQTTNYTAGHVGYKTKAKLQNSAIFGVQEMGRGQIIYMAENPVFRAFWHGGKLLFGNAVFMVGQAY</sequence>
<accession>A0AAE3QVX2</accession>
<dbReference type="EMBL" id="JASJOU010000001">
    <property type="protein sequence ID" value="MDJ1499016.1"/>
    <property type="molecule type" value="Genomic_DNA"/>
</dbReference>
<comment type="cofactor">
    <cofactor evidence="1">
        <name>Zn(2+)</name>
        <dbReference type="ChEBI" id="CHEBI:29105"/>
    </cofactor>
</comment>